<keyword evidence="3" id="KW-0479">Metal-binding</keyword>
<dbReference type="EMBL" id="JARBHB010000006">
    <property type="protein sequence ID" value="KAJ8880864.1"/>
    <property type="molecule type" value="Genomic_DNA"/>
</dbReference>
<name>A0ABQ9H988_9NEOP</name>
<evidence type="ECO:0000313" key="11">
    <source>
        <dbReference type="Proteomes" id="UP001159363"/>
    </source>
</evidence>
<evidence type="ECO:0000256" key="3">
    <source>
        <dbReference type="ARBA" id="ARBA00022723"/>
    </source>
</evidence>
<comment type="caution">
    <text evidence="10">The sequence shown here is derived from an EMBL/GenBank/DDBJ whole genome shotgun (WGS) entry which is preliminary data.</text>
</comment>
<feature type="region of interest" description="Disordered" evidence="9">
    <location>
        <begin position="89"/>
        <end position="117"/>
    </location>
</feature>
<keyword evidence="6" id="KW-0464">Manganese</keyword>
<keyword evidence="5" id="KW-0904">Protein phosphatase</keyword>
<gene>
    <name evidence="10" type="ORF">PR048_017336</name>
</gene>
<organism evidence="10 11">
    <name type="scientific">Dryococelus australis</name>
    <dbReference type="NCBI Taxonomy" id="614101"/>
    <lineage>
        <taxon>Eukaryota</taxon>
        <taxon>Metazoa</taxon>
        <taxon>Ecdysozoa</taxon>
        <taxon>Arthropoda</taxon>
        <taxon>Hexapoda</taxon>
        <taxon>Insecta</taxon>
        <taxon>Pterygota</taxon>
        <taxon>Neoptera</taxon>
        <taxon>Polyneoptera</taxon>
        <taxon>Phasmatodea</taxon>
        <taxon>Verophasmatodea</taxon>
        <taxon>Anareolatae</taxon>
        <taxon>Phasmatidae</taxon>
        <taxon>Eurycanthinae</taxon>
        <taxon>Dryococelus</taxon>
    </lineage>
</organism>
<protein>
    <recommendedName>
        <fullName evidence="2">protein-serine/threonine phosphatase</fullName>
        <ecNumber evidence="2">3.1.3.16</ecNumber>
    </recommendedName>
</protein>
<evidence type="ECO:0000313" key="10">
    <source>
        <dbReference type="EMBL" id="KAJ8880864.1"/>
    </source>
</evidence>
<dbReference type="InterPro" id="IPR006186">
    <property type="entry name" value="Ser/Thr-sp_prot-phosphatase"/>
</dbReference>
<dbReference type="SUPFAM" id="SSF56300">
    <property type="entry name" value="Metallo-dependent phosphatases"/>
    <property type="match status" value="1"/>
</dbReference>
<evidence type="ECO:0000256" key="5">
    <source>
        <dbReference type="ARBA" id="ARBA00022912"/>
    </source>
</evidence>
<comment type="cofactor">
    <cofactor evidence="1">
        <name>Mn(2+)</name>
        <dbReference type="ChEBI" id="CHEBI:29035"/>
    </cofactor>
</comment>
<dbReference type="Proteomes" id="UP001159363">
    <property type="component" value="Chromosome 5"/>
</dbReference>
<dbReference type="PRINTS" id="PR00114">
    <property type="entry name" value="STPHPHTASE"/>
</dbReference>
<keyword evidence="11" id="KW-1185">Reference proteome</keyword>
<evidence type="ECO:0000256" key="6">
    <source>
        <dbReference type="ARBA" id="ARBA00023211"/>
    </source>
</evidence>
<dbReference type="EC" id="3.1.3.16" evidence="2"/>
<comment type="catalytic activity">
    <reaction evidence="7">
        <text>O-phospho-L-seryl-[protein] + H2O = L-seryl-[protein] + phosphate</text>
        <dbReference type="Rhea" id="RHEA:20629"/>
        <dbReference type="Rhea" id="RHEA-COMP:9863"/>
        <dbReference type="Rhea" id="RHEA-COMP:11604"/>
        <dbReference type="ChEBI" id="CHEBI:15377"/>
        <dbReference type="ChEBI" id="CHEBI:29999"/>
        <dbReference type="ChEBI" id="CHEBI:43474"/>
        <dbReference type="ChEBI" id="CHEBI:83421"/>
        <dbReference type="EC" id="3.1.3.16"/>
    </reaction>
</comment>
<evidence type="ECO:0000256" key="4">
    <source>
        <dbReference type="ARBA" id="ARBA00022801"/>
    </source>
</evidence>
<reference evidence="10 11" key="1">
    <citation type="submission" date="2023-02" db="EMBL/GenBank/DDBJ databases">
        <title>LHISI_Scaffold_Assembly.</title>
        <authorList>
            <person name="Stuart O.P."/>
            <person name="Cleave R."/>
            <person name="Magrath M.J.L."/>
            <person name="Mikheyev A.S."/>
        </authorList>
    </citation>
    <scope>NUCLEOTIDE SEQUENCE [LARGE SCALE GENOMIC DNA]</scope>
    <source>
        <strain evidence="10">Daus_M_001</strain>
        <tissue evidence="10">Leg muscle</tissue>
    </source>
</reference>
<evidence type="ECO:0000256" key="9">
    <source>
        <dbReference type="SAM" id="MobiDB-lite"/>
    </source>
</evidence>
<evidence type="ECO:0000256" key="7">
    <source>
        <dbReference type="ARBA" id="ARBA00047761"/>
    </source>
</evidence>
<dbReference type="PANTHER" id="PTHR11668:SF300">
    <property type="entry name" value="SERINE_THREONINE-PROTEIN PHOSPHATASE"/>
    <property type="match status" value="1"/>
</dbReference>
<comment type="catalytic activity">
    <reaction evidence="8">
        <text>O-phospho-L-threonyl-[protein] + H2O = L-threonyl-[protein] + phosphate</text>
        <dbReference type="Rhea" id="RHEA:47004"/>
        <dbReference type="Rhea" id="RHEA-COMP:11060"/>
        <dbReference type="Rhea" id="RHEA-COMP:11605"/>
        <dbReference type="ChEBI" id="CHEBI:15377"/>
        <dbReference type="ChEBI" id="CHEBI:30013"/>
        <dbReference type="ChEBI" id="CHEBI:43474"/>
        <dbReference type="ChEBI" id="CHEBI:61977"/>
        <dbReference type="EC" id="3.1.3.16"/>
    </reaction>
</comment>
<dbReference type="InterPro" id="IPR029052">
    <property type="entry name" value="Metallo-depent_PP-like"/>
</dbReference>
<keyword evidence="4" id="KW-0378">Hydrolase</keyword>
<dbReference type="InterPro" id="IPR050341">
    <property type="entry name" value="PP1_catalytic_subunit"/>
</dbReference>
<dbReference type="Gene3D" id="3.60.21.10">
    <property type="match status" value="1"/>
</dbReference>
<proteinExistence type="predicted"/>
<sequence>MACLLEVALVEVVQNGSLAEQEQECGTVQHMVTRGSVYHMVQAGYEFFTDREVITIFSAPNYCNTCDNDGAFLHIDHNLICSLQILKPEPRSPPMRTRALRSAPDAEIPRRRNKRNW</sequence>
<evidence type="ECO:0000256" key="1">
    <source>
        <dbReference type="ARBA" id="ARBA00001936"/>
    </source>
</evidence>
<evidence type="ECO:0000256" key="8">
    <source>
        <dbReference type="ARBA" id="ARBA00048336"/>
    </source>
</evidence>
<evidence type="ECO:0000256" key="2">
    <source>
        <dbReference type="ARBA" id="ARBA00013081"/>
    </source>
</evidence>
<dbReference type="PANTHER" id="PTHR11668">
    <property type="entry name" value="SERINE/THREONINE PROTEIN PHOSPHATASE"/>
    <property type="match status" value="1"/>
</dbReference>
<accession>A0ABQ9H988</accession>